<reference evidence="2" key="1">
    <citation type="journal article" date="2023" name="IMA Fungus">
        <title>Comparative genomic study of the Penicillium genus elucidates a diverse pangenome and 15 lateral gene transfer events.</title>
        <authorList>
            <person name="Petersen C."/>
            <person name="Sorensen T."/>
            <person name="Nielsen M.R."/>
            <person name="Sondergaard T.E."/>
            <person name="Sorensen J.L."/>
            <person name="Fitzpatrick D.A."/>
            <person name="Frisvad J.C."/>
            <person name="Nielsen K.L."/>
        </authorList>
    </citation>
    <scope>NUCLEOTIDE SEQUENCE</scope>
    <source>
        <strain evidence="2">IBT 17514</strain>
    </source>
</reference>
<dbReference type="Proteomes" id="UP001215712">
    <property type="component" value="Unassembled WGS sequence"/>
</dbReference>
<sequence length="334" mass="37701">MDGPETNDCSLLEAVRSHLTIGSDSECSTSTSAVASPAPSPHRAPPQAGNATGEEEVQARLALRRELSEPFPDYEDISSVDHTFEISYLHAFHLAVQVSLRAGVVDPGIHEPPGLSEQKIRTLDAIKEALANPQLPSLTRQRFIALINMTIRLDDALFSDREFLNARATKNAQRFATIILSYTNWAEAIVKNVYEISINVHDMLNVIANENIPEMVRYQRMLLIVNCHLRNPRPVEQDLLVLFLNLFDEWVYSEFLTRRGAQIPTEDDIYLSRIQLSQSIHAIWGGLASANQNYANYKRMLLILRDELFLPSINALAPRFIRELPVALARYLEQ</sequence>
<comment type="caution">
    <text evidence="2">The sequence shown here is derived from an EMBL/GenBank/DDBJ whole genome shotgun (WGS) entry which is preliminary data.</text>
</comment>
<dbReference type="AlphaFoldDB" id="A0AAD6HP32"/>
<dbReference type="EMBL" id="JAQJAN010000005">
    <property type="protein sequence ID" value="KAJ5728090.1"/>
    <property type="molecule type" value="Genomic_DNA"/>
</dbReference>
<feature type="region of interest" description="Disordered" evidence="1">
    <location>
        <begin position="22"/>
        <end position="55"/>
    </location>
</feature>
<organism evidence="2 3">
    <name type="scientific">Penicillium malachiteum</name>
    <dbReference type="NCBI Taxonomy" id="1324776"/>
    <lineage>
        <taxon>Eukaryota</taxon>
        <taxon>Fungi</taxon>
        <taxon>Dikarya</taxon>
        <taxon>Ascomycota</taxon>
        <taxon>Pezizomycotina</taxon>
        <taxon>Eurotiomycetes</taxon>
        <taxon>Eurotiomycetidae</taxon>
        <taxon>Eurotiales</taxon>
        <taxon>Aspergillaceae</taxon>
        <taxon>Penicillium</taxon>
    </lineage>
</organism>
<evidence type="ECO:0000313" key="3">
    <source>
        <dbReference type="Proteomes" id="UP001215712"/>
    </source>
</evidence>
<reference evidence="2" key="2">
    <citation type="submission" date="2023-01" db="EMBL/GenBank/DDBJ databases">
        <authorList>
            <person name="Petersen C."/>
        </authorList>
    </citation>
    <scope>NUCLEOTIDE SEQUENCE</scope>
    <source>
        <strain evidence="2">IBT 17514</strain>
    </source>
</reference>
<keyword evidence="3" id="KW-1185">Reference proteome</keyword>
<evidence type="ECO:0000313" key="2">
    <source>
        <dbReference type="EMBL" id="KAJ5728090.1"/>
    </source>
</evidence>
<name>A0AAD6HP32_9EURO</name>
<accession>A0AAD6HP32</accession>
<gene>
    <name evidence="2" type="ORF">N7493_004420</name>
</gene>
<proteinExistence type="predicted"/>
<evidence type="ECO:0000256" key="1">
    <source>
        <dbReference type="SAM" id="MobiDB-lite"/>
    </source>
</evidence>
<feature type="compositionally biased region" description="Low complexity" evidence="1">
    <location>
        <begin position="28"/>
        <end position="37"/>
    </location>
</feature>
<protein>
    <submittedName>
        <fullName evidence="2">Uncharacterized protein</fullName>
    </submittedName>
</protein>